<evidence type="ECO:0000256" key="1">
    <source>
        <dbReference type="SAM" id="Phobius"/>
    </source>
</evidence>
<dbReference type="Proteomes" id="UP001141806">
    <property type="component" value="Unassembled WGS sequence"/>
</dbReference>
<dbReference type="EMBL" id="JAMYWD010000006">
    <property type="protein sequence ID" value="KAJ4967797.1"/>
    <property type="molecule type" value="Genomic_DNA"/>
</dbReference>
<keyword evidence="1" id="KW-0812">Transmembrane</keyword>
<sequence length="109" mass="12399">MEKVKEKNPVQISVSQLIDHFMSPQSSCGFVDHVKLKGKIPEGESPECFCIDVYVNNNIQGVNHSILLGNLNVDKGDLEPKQKKRKMIKRGIRNLLLLCDFLLFFLIKS</sequence>
<reference evidence="2" key="1">
    <citation type="journal article" date="2023" name="Plant J.">
        <title>The genome of the king protea, Protea cynaroides.</title>
        <authorList>
            <person name="Chang J."/>
            <person name="Duong T.A."/>
            <person name="Schoeman C."/>
            <person name="Ma X."/>
            <person name="Roodt D."/>
            <person name="Barker N."/>
            <person name="Li Z."/>
            <person name="Van de Peer Y."/>
            <person name="Mizrachi E."/>
        </authorList>
    </citation>
    <scope>NUCLEOTIDE SEQUENCE</scope>
    <source>
        <tissue evidence="2">Young leaves</tissue>
    </source>
</reference>
<evidence type="ECO:0000313" key="3">
    <source>
        <dbReference type="Proteomes" id="UP001141806"/>
    </source>
</evidence>
<name>A0A9Q0QQ54_9MAGN</name>
<dbReference type="AlphaFoldDB" id="A0A9Q0QQ54"/>
<keyword evidence="3" id="KW-1185">Reference proteome</keyword>
<gene>
    <name evidence="2" type="ORF">NE237_014498</name>
</gene>
<organism evidence="2 3">
    <name type="scientific">Protea cynaroides</name>
    <dbReference type="NCBI Taxonomy" id="273540"/>
    <lineage>
        <taxon>Eukaryota</taxon>
        <taxon>Viridiplantae</taxon>
        <taxon>Streptophyta</taxon>
        <taxon>Embryophyta</taxon>
        <taxon>Tracheophyta</taxon>
        <taxon>Spermatophyta</taxon>
        <taxon>Magnoliopsida</taxon>
        <taxon>Proteales</taxon>
        <taxon>Proteaceae</taxon>
        <taxon>Protea</taxon>
    </lineage>
</organism>
<feature type="transmembrane region" description="Helical" evidence="1">
    <location>
        <begin position="91"/>
        <end position="107"/>
    </location>
</feature>
<evidence type="ECO:0000313" key="2">
    <source>
        <dbReference type="EMBL" id="KAJ4967797.1"/>
    </source>
</evidence>
<comment type="caution">
    <text evidence="2">The sequence shown here is derived from an EMBL/GenBank/DDBJ whole genome shotgun (WGS) entry which is preliminary data.</text>
</comment>
<keyword evidence="1" id="KW-0472">Membrane</keyword>
<keyword evidence="1" id="KW-1133">Transmembrane helix</keyword>
<protein>
    <submittedName>
        <fullName evidence="2">Uncharacterized protein</fullName>
    </submittedName>
</protein>
<accession>A0A9Q0QQ54</accession>
<proteinExistence type="predicted"/>
<dbReference type="OrthoDB" id="1627728at2759"/>